<dbReference type="EMBL" id="JAGMWT010000003">
    <property type="protein sequence ID" value="KAH7131858.1"/>
    <property type="molecule type" value="Genomic_DNA"/>
</dbReference>
<feature type="compositionally biased region" description="Acidic residues" evidence="1">
    <location>
        <begin position="1"/>
        <end position="13"/>
    </location>
</feature>
<comment type="caution">
    <text evidence="2">The sequence shown here is derived from an EMBL/GenBank/DDBJ whole genome shotgun (WGS) entry which is preliminary data.</text>
</comment>
<evidence type="ECO:0000313" key="2">
    <source>
        <dbReference type="EMBL" id="KAH7131858.1"/>
    </source>
</evidence>
<evidence type="ECO:0000313" key="3">
    <source>
        <dbReference type="Proteomes" id="UP000700596"/>
    </source>
</evidence>
<keyword evidence="3" id="KW-1185">Reference proteome</keyword>
<accession>A0A9P9E6K1</accession>
<sequence>MFLEENPSETEEWEEKRSVGTTLHSRRLQGRNFDPKSSKTCKKGMREINFPSNQYPSSGEPILKNAIAYGFKIINDCGDYNFGEQKFQKGEYDTEHVLEWSLVSGFFDEMHMHPDFKDGIDNPDPEVEHVRKNPKDAKSTMVKQKLPFCDYWSDTWDSKVDSDEYTISNPDPSVIQDSRMKKPLRWLAEAYPFVKGKSAKAERAHEAEFVLLQRKINSETKTKIFQINPNNKIYLDDGMKTLIMRTNNEKKQNRSKGAKFPNPFEQPRVAIQRIRAVVGFYLYMNEKKIDDILVAQVDRIGAQLENIEKALSNNPRIVKRNRKNPTTNEDEEYTVNFDKWQNLKLKEKWFEFMDRTYTNANKRGREFMKTNIKNLKEERRKKEGPVAGREKATRGHEGLHLKSRGCMGQSRWLVQAKVEFREIPSVSFAIPLAISIAKTVTVAFTFTFTFTFTETLTLSLTETLAISLTVSFAKTVTISFAKTVTISFAKTITISFSKTVTISFSKTFSVAKALAFSATKSFTVSLTETFAISSSKSCSFASQTYTW</sequence>
<organism evidence="2 3">
    <name type="scientific">Dendryphion nanum</name>
    <dbReference type="NCBI Taxonomy" id="256645"/>
    <lineage>
        <taxon>Eukaryota</taxon>
        <taxon>Fungi</taxon>
        <taxon>Dikarya</taxon>
        <taxon>Ascomycota</taxon>
        <taxon>Pezizomycotina</taxon>
        <taxon>Dothideomycetes</taxon>
        <taxon>Pleosporomycetidae</taxon>
        <taxon>Pleosporales</taxon>
        <taxon>Torulaceae</taxon>
        <taxon>Dendryphion</taxon>
    </lineage>
</organism>
<dbReference type="AlphaFoldDB" id="A0A9P9E6K1"/>
<dbReference type="Proteomes" id="UP000700596">
    <property type="component" value="Unassembled WGS sequence"/>
</dbReference>
<feature type="region of interest" description="Disordered" evidence="1">
    <location>
        <begin position="1"/>
        <end position="40"/>
    </location>
</feature>
<reference evidence="2" key="1">
    <citation type="journal article" date="2021" name="Nat. Commun.">
        <title>Genetic determinants of endophytism in the Arabidopsis root mycobiome.</title>
        <authorList>
            <person name="Mesny F."/>
            <person name="Miyauchi S."/>
            <person name="Thiergart T."/>
            <person name="Pickel B."/>
            <person name="Atanasova L."/>
            <person name="Karlsson M."/>
            <person name="Huettel B."/>
            <person name="Barry K.W."/>
            <person name="Haridas S."/>
            <person name="Chen C."/>
            <person name="Bauer D."/>
            <person name="Andreopoulos W."/>
            <person name="Pangilinan J."/>
            <person name="LaButti K."/>
            <person name="Riley R."/>
            <person name="Lipzen A."/>
            <person name="Clum A."/>
            <person name="Drula E."/>
            <person name="Henrissat B."/>
            <person name="Kohler A."/>
            <person name="Grigoriev I.V."/>
            <person name="Martin F.M."/>
            <person name="Hacquard S."/>
        </authorList>
    </citation>
    <scope>NUCLEOTIDE SEQUENCE</scope>
    <source>
        <strain evidence="2">MPI-CAGE-CH-0243</strain>
    </source>
</reference>
<name>A0A9P9E6K1_9PLEO</name>
<protein>
    <submittedName>
        <fullName evidence="2">Uncharacterized protein</fullName>
    </submittedName>
</protein>
<feature type="region of interest" description="Disordered" evidence="1">
    <location>
        <begin position="379"/>
        <end position="400"/>
    </location>
</feature>
<evidence type="ECO:0000256" key="1">
    <source>
        <dbReference type="SAM" id="MobiDB-lite"/>
    </source>
</evidence>
<proteinExistence type="predicted"/>
<dbReference type="OrthoDB" id="3762642at2759"/>
<gene>
    <name evidence="2" type="ORF">B0J11DRAFT_503048</name>
</gene>